<name>A0A0D6ELH2_SPOSA</name>
<sequence length="194" mass="19897">MSRTAPSASSKSSYIHTDTGNIVSRASTITGSQNIVLGGKSILQPGCIIRGDLRRSGATSAGGGGGTVVVAMGKYCVVGEGTVLRPCYKTYKGVFSYYPMKIGDYVSIGPGSVVEAASIGTGVEIGKGCIVGPLAILKDYSRIADGAVVGAGTIVPSLTEWSGSPARPTAQLPESTPELVEAKAKAFYSRFQPE</sequence>
<proteinExistence type="inferred from homology"/>
<dbReference type="GO" id="GO:0005869">
    <property type="term" value="C:dynactin complex"/>
    <property type="evidence" value="ECO:0007669"/>
    <property type="project" value="TreeGrafter"/>
</dbReference>
<keyword evidence="3" id="KW-0206">Cytoskeleton</keyword>
<comment type="similarity">
    <text evidence="4">Belongs to the dynactin subunits 5/6 family. Dynactin subunit 5 subfamily.</text>
</comment>
<dbReference type="EMBL" id="CENE01000008">
    <property type="protein sequence ID" value="CEQ40741.1"/>
    <property type="molecule type" value="Genomic_DNA"/>
</dbReference>
<dbReference type="PANTHER" id="PTHR46126:SF1">
    <property type="entry name" value="DYNACTIN SUBUNIT 5"/>
    <property type="match status" value="1"/>
</dbReference>
<evidence type="ECO:0000256" key="4">
    <source>
        <dbReference type="ARBA" id="ARBA00034706"/>
    </source>
</evidence>
<accession>A0A0D6ELH2</accession>
<evidence type="ECO:0000256" key="2">
    <source>
        <dbReference type="ARBA" id="ARBA00022490"/>
    </source>
</evidence>
<evidence type="ECO:0000313" key="6">
    <source>
        <dbReference type="EMBL" id="CEQ40741.1"/>
    </source>
</evidence>
<dbReference type="SUPFAM" id="SSF51161">
    <property type="entry name" value="Trimeric LpxA-like enzymes"/>
    <property type="match status" value="1"/>
</dbReference>
<dbReference type="Pfam" id="PF21711">
    <property type="entry name" value="DCTN5"/>
    <property type="match status" value="1"/>
</dbReference>
<dbReference type="AlphaFoldDB" id="A0A0D6ELH2"/>
<organism evidence="6 7">
    <name type="scientific">Sporidiobolus salmonicolor</name>
    <name type="common">Yeast-like fungus</name>
    <name type="synonym">Sporobolomyces salmonicolor</name>
    <dbReference type="NCBI Taxonomy" id="5005"/>
    <lineage>
        <taxon>Eukaryota</taxon>
        <taxon>Fungi</taxon>
        <taxon>Dikarya</taxon>
        <taxon>Basidiomycota</taxon>
        <taxon>Pucciniomycotina</taxon>
        <taxon>Microbotryomycetes</taxon>
        <taxon>Sporidiobolales</taxon>
        <taxon>Sporidiobolaceae</taxon>
        <taxon>Sporobolomyces</taxon>
    </lineage>
</organism>
<gene>
    <name evidence="6" type="primary">SPOSA6832_02372</name>
</gene>
<dbReference type="InterPro" id="IPR011004">
    <property type="entry name" value="Trimer_LpxA-like_sf"/>
</dbReference>
<dbReference type="CDD" id="cd03359">
    <property type="entry name" value="LbH_Dynactin_5"/>
    <property type="match status" value="1"/>
</dbReference>
<evidence type="ECO:0000313" key="7">
    <source>
        <dbReference type="Proteomes" id="UP000243876"/>
    </source>
</evidence>
<keyword evidence="2" id="KW-0963">Cytoplasm</keyword>
<dbReference type="OrthoDB" id="417208at2759"/>
<dbReference type="Proteomes" id="UP000243876">
    <property type="component" value="Unassembled WGS sequence"/>
</dbReference>
<evidence type="ECO:0000256" key="5">
    <source>
        <dbReference type="ARBA" id="ARBA00034865"/>
    </source>
</evidence>
<reference evidence="7" key="1">
    <citation type="submission" date="2015-02" db="EMBL/GenBank/DDBJ databases">
        <authorList>
            <person name="Gon?alves P."/>
        </authorList>
    </citation>
    <scope>NUCLEOTIDE SEQUENCE [LARGE SCALE GENOMIC DNA]</scope>
</reference>
<dbReference type="InterPro" id="IPR047125">
    <property type="entry name" value="DCTN5"/>
</dbReference>
<evidence type="ECO:0000256" key="1">
    <source>
        <dbReference type="ARBA" id="ARBA00004245"/>
    </source>
</evidence>
<dbReference type="Gene3D" id="2.160.10.10">
    <property type="entry name" value="Hexapeptide repeat proteins"/>
    <property type="match status" value="1"/>
</dbReference>
<comment type="subcellular location">
    <subcellularLocation>
        <location evidence="1">Cytoplasm</location>
        <location evidence="1">Cytoskeleton</location>
    </subcellularLocation>
</comment>
<evidence type="ECO:0000256" key="3">
    <source>
        <dbReference type="ARBA" id="ARBA00023212"/>
    </source>
</evidence>
<protein>
    <recommendedName>
        <fullName evidence="5">Dynactin subunit 5</fullName>
    </recommendedName>
</protein>
<keyword evidence="7" id="KW-1185">Reference proteome</keyword>
<dbReference type="PANTHER" id="PTHR46126">
    <property type="entry name" value="DYNACTIN SUBUNIT 5"/>
    <property type="match status" value="1"/>
</dbReference>